<evidence type="ECO:0000313" key="7">
    <source>
        <dbReference type="Proteomes" id="UP000621436"/>
    </source>
</evidence>
<comment type="caution">
    <text evidence="6">The sequence shown here is derived from an EMBL/GenBank/DDBJ whole genome shotgun (WGS) entry which is preliminary data.</text>
</comment>
<dbReference type="PANTHER" id="PTHR34378:SF1">
    <property type="entry name" value="GLUTAMATE--CYSTEINE LIGASE, CHLOROPLASTIC"/>
    <property type="match status" value="1"/>
</dbReference>
<dbReference type="AlphaFoldDB" id="A0A931AQF4"/>
<dbReference type="Pfam" id="PF04107">
    <property type="entry name" value="GCS2"/>
    <property type="match status" value="1"/>
</dbReference>
<organism evidence="6 7">
    <name type="scientific">Halonatronomonas betaini</name>
    <dbReference type="NCBI Taxonomy" id="2778430"/>
    <lineage>
        <taxon>Bacteria</taxon>
        <taxon>Bacillati</taxon>
        <taxon>Bacillota</taxon>
        <taxon>Clostridia</taxon>
        <taxon>Halanaerobiales</taxon>
        <taxon>Halarsenatibacteraceae</taxon>
        <taxon>Halonatronomonas</taxon>
    </lineage>
</organism>
<dbReference type="EMBL" id="JADPIE010000003">
    <property type="protein sequence ID" value="MBF8436607.1"/>
    <property type="molecule type" value="Genomic_DNA"/>
</dbReference>
<keyword evidence="2 5" id="KW-0547">Nucleotide-binding</keyword>
<dbReference type="Proteomes" id="UP000621436">
    <property type="component" value="Unassembled WGS sequence"/>
</dbReference>
<evidence type="ECO:0000313" key="6">
    <source>
        <dbReference type="EMBL" id="MBF8436607.1"/>
    </source>
</evidence>
<evidence type="ECO:0000256" key="2">
    <source>
        <dbReference type="ARBA" id="ARBA00022741"/>
    </source>
</evidence>
<dbReference type="InterPro" id="IPR014746">
    <property type="entry name" value="Gln_synth/guanido_kin_cat_dom"/>
</dbReference>
<dbReference type="InterPro" id="IPR035434">
    <property type="entry name" value="GCL_bact_plant"/>
</dbReference>
<dbReference type="Gene3D" id="3.30.590.20">
    <property type="match status" value="1"/>
</dbReference>
<dbReference type="SUPFAM" id="SSF55931">
    <property type="entry name" value="Glutamine synthetase/guanido kinase"/>
    <property type="match status" value="1"/>
</dbReference>
<dbReference type="PIRSF" id="PIRSF017901">
    <property type="entry name" value="GCL"/>
    <property type="match status" value="1"/>
</dbReference>
<sequence>MANHREAYVEQLFAHFKQNETDQQDYRLGIEFEHFLVHNDNLRAVHYYGDKGIASLLSRLAGSTWQVCNLGDDKKHIICLNKNNDEINLEPGGQIEFSFSPKNSIREIEKTYNTMINDLEPILKDNNYNLITLGYQPVTKINELKILPKKRYKMMFDHFKKRGDLAHNMMLGTASTQISLDYSSEEDFSKKFAVASWLSPIIYATLDNTPIFEGKRTSEYAVRAKIWNDCDADRCGILEKSIEGNFTYKDYAEYIVDLPAIVDPAGEKPEPTELTFGEVFNKEVLTAEDIELMLSFSFTDVRLKEYLEIRMADSFPLPLALGYLALLKGIFYDQRNLDYFFKQVQKTSTAQVKKALKAITEKGCQLPYNDSIMMMDWLDILIERSLQGLSKSDQNYLLYLKNYLKDYLPPRKATGNTGNLKNDLDYSLVLPGSDIKDGYRKFK</sequence>
<dbReference type="GO" id="GO:0004357">
    <property type="term" value="F:glutamate-cysteine ligase activity"/>
    <property type="evidence" value="ECO:0007669"/>
    <property type="project" value="UniProtKB-UniRule"/>
</dbReference>
<evidence type="ECO:0000256" key="5">
    <source>
        <dbReference type="PIRNR" id="PIRNR017901"/>
    </source>
</evidence>
<dbReference type="GO" id="GO:0006750">
    <property type="term" value="P:glutathione biosynthetic process"/>
    <property type="evidence" value="ECO:0007669"/>
    <property type="project" value="UniProtKB-UniRule"/>
</dbReference>
<evidence type="ECO:0000256" key="1">
    <source>
        <dbReference type="ARBA" id="ARBA00022598"/>
    </source>
</evidence>
<reference evidence="6" key="1">
    <citation type="submission" date="2020-11" db="EMBL/GenBank/DDBJ databases">
        <title>Halonatronomonas betainensis gen. nov., sp. nov. a novel haloalkaliphilic representative of the family Halanaerobiacae capable of betaine degradation.</title>
        <authorList>
            <person name="Boltyanskaya Y."/>
            <person name="Kevbrin V."/>
            <person name="Detkova E."/>
            <person name="Grouzdev D.S."/>
            <person name="Koziaeva V."/>
            <person name="Zhilina T."/>
        </authorList>
    </citation>
    <scope>NUCLEOTIDE SEQUENCE</scope>
    <source>
        <strain evidence="6">Z-7014</strain>
    </source>
</reference>
<dbReference type="InterPro" id="IPR006336">
    <property type="entry name" value="GCS2"/>
</dbReference>
<keyword evidence="7" id="KW-1185">Reference proteome</keyword>
<dbReference type="RefSeq" id="WP_270453512.1">
    <property type="nucleotide sequence ID" value="NZ_JADPIE010000003.1"/>
</dbReference>
<evidence type="ECO:0000256" key="3">
    <source>
        <dbReference type="ARBA" id="ARBA00022840"/>
    </source>
</evidence>
<evidence type="ECO:0000256" key="4">
    <source>
        <dbReference type="ARBA" id="ARBA00048819"/>
    </source>
</evidence>
<dbReference type="EC" id="6.3.2.2" evidence="5"/>
<proteinExistence type="inferred from homology"/>
<comment type="function">
    <text evidence="5">Catalyzes the synthesis of gamma-glutamylcysteine (gamma-GC).</text>
</comment>
<dbReference type="PANTHER" id="PTHR34378">
    <property type="entry name" value="GLUTAMATE--CYSTEINE LIGASE, CHLOROPLASTIC"/>
    <property type="match status" value="1"/>
</dbReference>
<keyword evidence="3 5" id="KW-0067">ATP-binding</keyword>
<accession>A0A931AQF4</accession>
<name>A0A931AQF4_9FIRM</name>
<comment type="similarity">
    <text evidence="5">Belongs to the glutamate--cysteine ligase type 2 family. EgtA subfamily.</text>
</comment>
<comment type="catalytic activity">
    <reaction evidence="4 5">
        <text>L-cysteine + L-glutamate + ATP = gamma-L-glutamyl-L-cysteine + ADP + phosphate + H(+)</text>
        <dbReference type="Rhea" id="RHEA:13285"/>
        <dbReference type="ChEBI" id="CHEBI:15378"/>
        <dbReference type="ChEBI" id="CHEBI:29985"/>
        <dbReference type="ChEBI" id="CHEBI:30616"/>
        <dbReference type="ChEBI" id="CHEBI:35235"/>
        <dbReference type="ChEBI" id="CHEBI:43474"/>
        <dbReference type="ChEBI" id="CHEBI:58173"/>
        <dbReference type="ChEBI" id="CHEBI:456216"/>
        <dbReference type="EC" id="6.3.2.2"/>
    </reaction>
</comment>
<protein>
    <recommendedName>
        <fullName evidence="5">Glutamate--cysteine ligase</fullName>
        <ecNumber evidence="5">6.3.2.2</ecNumber>
    </recommendedName>
</protein>
<keyword evidence="1 5" id="KW-0436">Ligase</keyword>
<dbReference type="GO" id="GO:0005524">
    <property type="term" value="F:ATP binding"/>
    <property type="evidence" value="ECO:0007669"/>
    <property type="project" value="UniProtKB-UniRule"/>
</dbReference>
<gene>
    <name evidence="6" type="ORF">I0Q91_05925</name>
</gene>